<dbReference type="RefSeq" id="XP_026728277.1">
    <property type="nucleotide sequence ID" value="XM_026872476.1"/>
</dbReference>
<protein>
    <submittedName>
        <fullName evidence="2">Uncharacterized protein LOC113494231</fullName>
    </submittedName>
</protein>
<reference evidence="2" key="1">
    <citation type="submission" date="2025-08" db="UniProtKB">
        <authorList>
            <consortium name="RefSeq"/>
        </authorList>
    </citation>
    <scope>IDENTIFICATION</scope>
</reference>
<dbReference type="InParanoid" id="A0A7E5VJ09"/>
<evidence type="ECO:0000313" key="1">
    <source>
        <dbReference type="Proteomes" id="UP000322000"/>
    </source>
</evidence>
<accession>A0A7E5VJ09</accession>
<dbReference type="OrthoDB" id="7363586at2759"/>
<name>A0A7E5VJ09_TRINI</name>
<dbReference type="GeneID" id="113494231"/>
<sequence length="125" mass="14555">MTVTKKPKNPEDIAFDEEPVLALENAFAAFRLTRPRSPRPPLPAIFFNSTYFDSFFQRCNYCVTKYFNLEPWDLTLGFYDKDYCSCSLKRIVNRVKGLPEDTGLNTLRDCPHRVIPHNFALEIDN</sequence>
<gene>
    <name evidence="2" type="primary">LOC113494231</name>
</gene>
<organism evidence="1 2">
    <name type="scientific">Trichoplusia ni</name>
    <name type="common">Cabbage looper</name>
    <dbReference type="NCBI Taxonomy" id="7111"/>
    <lineage>
        <taxon>Eukaryota</taxon>
        <taxon>Metazoa</taxon>
        <taxon>Ecdysozoa</taxon>
        <taxon>Arthropoda</taxon>
        <taxon>Hexapoda</taxon>
        <taxon>Insecta</taxon>
        <taxon>Pterygota</taxon>
        <taxon>Neoptera</taxon>
        <taxon>Endopterygota</taxon>
        <taxon>Lepidoptera</taxon>
        <taxon>Glossata</taxon>
        <taxon>Ditrysia</taxon>
        <taxon>Noctuoidea</taxon>
        <taxon>Noctuidae</taxon>
        <taxon>Plusiinae</taxon>
        <taxon>Trichoplusia</taxon>
    </lineage>
</organism>
<keyword evidence="1" id="KW-1185">Reference proteome</keyword>
<proteinExistence type="predicted"/>
<dbReference type="KEGG" id="tnl:113494231"/>
<dbReference type="Proteomes" id="UP000322000">
    <property type="component" value="Chromosome 5"/>
</dbReference>
<evidence type="ECO:0000313" key="2">
    <source>
        <dbReference type="RefSeq" id="XP_026728277.1"/>
    </source>
</evidence>
<dbReference type="AlphaFoldDB" id="A0A7E5VJ09"/>